<name>A0A1K1MZH5_RUMFL</name>
<evidence type="ECO:0000313" key="1">
    <source>
        <dbReference type="EMBL" id="SFW28586.1"/>
    </source>
</evidence>
<proteinExistence type="predicted"/>
<dbReference type="Proteomes" id="UP000183461">
    <property type="component" value="Unassembled WGS sequence"/>
</dbReference>
<dbReference type="EMBL" id="FPIP01000003">
    <property type="protein sequence ID" value="SFW28586.1"/>
    <property type="molecule type" value="Genomic_DNA"/>
</dbReference>
<dbReference type="RefSeq" id="WP_072299874.1">
    <property type="nucleotide sequence ID" value="NZ_FPIP01000003.1"/>
</dbReference>
<reference evidence="1 2" key="1">
    <citation type="submission" date="2016-11" db="EMBL/GenBank/DDBJ databases">
        <authorList>
            <person name="Jaros S."/>
            <person name="Januszkiewicz K."/>
            <person name="Wedrychowicz H."/>
        </authorList>
    </citation>
    <scope>NUCLEOTIDE SEQUENCE [LARGE SCALE GENOMIC DNA]</scope>
    <source>
        <strain evidence="1 2">YL228</strain>
    </source>
</reference>
<accession>A0A1K1MZH5</accession>
<dbReference type="AlphaFoldDB" id="A0A1K1MZH5"/>
<protein>
    <submittedName>
        <fullName evidence="1">Uncharacterized protein</fullName>
    </submittedName>
</protein>
<organism evidence="1 2">
    <name type="scientific">Ruminococcus flavefaciens</name>
    <dbReference type="NCBI Taxonomy" id="1265"/>
    <lineage>
        <taxon>Bacteria</taxon>
        <taxon>Bacillati</taxon>
        <taxon>Bacillota</taxon>
        <taxon>Clostridia</taxon>
        <taxon>Eubacteriales</taxon>
        <taxon>Oscillospiraceae</taxon>
        <taxon>Ruminococcus</taxon>
    </lineage>
</organism>
<evidence type="ECO:0000313" key="2">
    <source>
        <dbReference type="Proteomes" id="UP000183461"/>
    </source>
</evidence>
<gene>
    <name evidence="1" type="ORF">SAMN02910280_1551</name>
</gene>
<sequence>MDKNKVRVIKISKQALMEFIYEKFVENQSDYLDINAAEAADYFEFDLENGEFIFCAIKSEDENGNFLSLPKDIDLKKVIKKIPDTTDSMFSPNKTYYKEYTKEELIKISEV</sequence>